<dbReference type="OrthoDB" id="200286at2"/>
<dbReference type="KEGG" id="tfr:BR63_02020"/>
<proteinExistence type="predicted"/>
<evidence type="ECO:0000313" key="1">
    <source>
        <dbReference type="EMBL" id="QNB45202.1"/>
    </source>
</evidence>
<gene>
    <name evidence="1" type="ORF">BR63_02020</name>
</gene>
<protein>
    <submittedName>
        <fullName evidence="1">Nitrogenase</fullName>
    </submittedName>
</protein>
<dbReference type="Pfam" id="PF09582">
    <property type="entry name" value="AnfO_nitrog"/>
    <property type="match status" value="1"/>
</dbReference>
<evidence type="ECO:0000313" key="2">
    <source>
        <dbReference type="Proteomes" id="UP000515847"/>
    </source>
</evidence>
<dbReference type="RefSeq" id="WP_034423380.1">
    <property type="nucleotide sequence ID" value="NZ_CP045798.1"/>
</dbReference>
<dbReference type="AlphaFoldDB" id="A0A7G6DZE8"/>
<name>A0A7G6DZE8_THEFR</name>
<keyword evidence="2" id="KW-1185">Reference proteome</keyword>
<dbReference type="Proteomes" id="UP000515847">
    <property type="component" value="Chromosome"/>
</dbReference>
<reference evidence="1 2" key="1">
    <citation type="journal article" date="2019" name="Front. Microbiol.">
        <title>Thermoanaerosceptrum fracticalcis gen. nov. sp. nov., a Novel Fumarate-Fermenting Microorganism From a Deep Fractured Carbonate Aquifer of the US Great Basin.</title>
        <authorList>
            <person name="Hamilton-Brehm S.D."/>
            <person name="Stewart L.E."/>
            <person name="Zavarin M."/>
            <person name="Caldwell M."/>
            <person name="Lawson P.A."/>
            <person name="Onstott T.C."/>
            <person name="Grzymski J."/>
            <person name="Neveux I."/>
            <person name="Lollar B.S."/>
            <person name="Russell C.E."/>
            <person name="Moser D.P."/>
        </authorList>
    </citation>
    <scope>NUCLEOTIDE SEQUENCE [LARGE SCALE GENOMIC DNA]</scope>
    <source>
        <strain evidence="1 2">DRI-13</strain>
    </source>
</reference>
<accession>A0A7G6DZE8</accession>
<dbReference type="EMBL" id="CP045798">
    <property type="protein sequence ID" value="QNB45202.1"/>
    <property type="molecule type" value="Genomic_DNA"/>
</dbReference>
<organism evidence="1 2">
    <name type="scientific">Thermanaerosceptrum fracticalcis</name>
    <dbReference type="NCBI Taxonomy" id="1712410"/>
    <lineage>
        <taxon>Bacteria</taxon>
        <taxon>Bacillati</taxon>
        <taxon>Bacillota</taxon>
        <taxon>Clostridia</taxon>
        <taxon>Eubacteriales</taxon>
        <taxon>Peptococcaceae</taxon>
        <taxon>Thermanaerosceptrum</taxon>
    </lineage>
</organism>
<dbReference type="InterPro" id="IPR014287">
    <property type="entry name" value="Nase_Fe-Fe_AnfO"/>
</dbReference>
<sequence length="216" mass="25337">MSDEIAVYLGENGETASLYEKGKVVIYQKEKGQWRIAREKDFSLQAVLSIKDLRTKMQEIIMFLHECKIFVGRSIVGIPYYILEKVQCSVWECSGKPKEFLTDIWHREEEERRNKMKRRKSPKSIFPVEVYPGVYTISLKEIQKKDSNLTSKQVLLPFLRKGEFESLEVLCNHIPLWLEGEILAGNFDKEIMELNEQEMKIVISRRVPEKTWSDSS</sequence>